<dbReference type="CTD" id="4999"/>
<dbReference type="RefSeq" id="XP_031414563.1">
    <property type="nucleotide sequence ID" value="XM_031558703.2"/>
</dbReference>
<name>A0A6P8EEZ7_CLUHA</name>
<evidence type="ECO:0000256" key="3">
    <source>
        <dbReference type="ARBA" id="ARBA00019080"/>
    </source>
</evidence>
<comment type="subcellular location">
    <subcellularLocation>
        <location evidence="1 6">Nucleus</location>
    </subcellularLocation>
</comment>
<protein>
    <recommendedName>
        <fullName evidence="3 6">Origin recognition complex subunit 2</fullName>
    </recommendedName>
</protein>
<proteinExistence type="inferred from homology"/>
<organism evidence="10 11">
    <name type="scientific">Clupea harengus</name>
    <name type="common">Atlantic herring</name>
    <dbReference type="NCBI Taxonomy" id="7950"/>
    <lineage>
        <taxon>Eukaryota</taxon>
        <taxon>Metazoa</taxon>
        <taxon>Chordata</taxon>
        <taxon>Craniata</taxon>
        <taxon>Vertebrata</taxon>
        <taxon>Euteleostomi</taxon>
        <taxon>Actinopterygii</taxon>
        <taxon>Neopterygii</taxon>
        <taxon>Teleostei</taxon>
        <taxon>Clupei</taxon>
        <taxon>Clupeiformes</taxon>
        <taxon>Clupeoidei</taxon>
        <taxon>Clupeidae</taxon>
        <taxon>Clupea</taxon>
    </lineage>
</organism>
<evidence type="ECO:0000256" key="2">
    <source>
        <dbReference type="ARBA" id="ARBA00007421"/>
    </source>
</evidence>
<dbReference type="Pfam" id="PF24882">
    <property type="entry name" value="WHD_ORC2"/>
    <property type="match status" value="1"/>
</dbReference>
<sequence length="578" mass="64623">MSPLKRPADSSTLEVRFIGDGDVLNHIVEKHEGQKAGPSSVQTLVTLKGSQKKLTELDDEEEEDDDFNQQDYVDALGTLTEEGAENGAAGTAGANVFSFQTLKRKNKMAQLASELAQTPAKSVNFSVSESPEKTPGKRSINQNKTPQKGKKVQFVSTTPHRLRKRLSAPNLKSESDSDYSASNSEDDEEGKEEEDTGGEKNGMAEVQPKTPSKAVPAVAVAAAALYKTPAKKSKKAPEPNLVEEYFEAHSSSKVLTSDRTLERLQTPKLDRDTLLRLLDGKPSCYNTEIEQLNQAHDKHFSKWMLQLQLGFNMLLYGLGSKKFLLEKFRTSMLSDSVHLVVNGFFPSITLKSILNAITGEILEHEGSFRTPMDQIDFIGKTLREDPDTQVYLIIHNIDGPMLRAEKTQQALGQLASVPNMHLLASIDHINAPLVWDQSKMSLFNWLWYETTTYLPYTEETSYENSLLVQQTGALALSSLTHVLRSLTPNARGIFRLLAEFQLENKDNPSYTGLSFQDFYQRCREAFLVNSDITLRTQLTEFRDHKLIRTKKGPDGVEYLLIPVDIGTLTDFLEKDEVD</sequence>
<dbReference type="GO" id="GO:0006260">
    <property type="term" value="P:DNA replication"/>
    <property type="evidence" value="ECO:0007669"/>
    <property type="project" value="UniProtKB-UniRule"/>
</dbReference>
<evidence type="ECO:0000256" key="5">
    <source>
        <dbReference type="ARBA" id="ARBA00023242"/>
    </source>
</evidence>
<dbReference type="Pfam" id="PF04084">
    <property type="entry name" value="RecA-like_ORC2"/>
    <property type="match status" value="1"/>
</dbReference>
<evidence type="ECO:0000256" key="7">
    <source>
        <dbReference type="SAM" id="MobiDB-lite"/>
    </source>
</evidence>
<reference evidence="11" key="1">
    <citation type="submission" date="2025-08" db="UniProtKB">
        <authorList>
            <consortium name="RefSeq"/>
        </authorList>
    </citation>
    <scope>IDENTIFICATION</scope>
</reference>
<comment type="function">
    <text evidence="6">Component of the origin recognition complex (ORC) that binds origins of replication. DNA-binding is ATP-dependent. ORC is required to assemble the pre-replication complex necessary to initiate DNA replication.</text>
</comment>
<dbReference type="InterPro" id="IPR056772">
    <property type="entry name" value="RecA-like_ORC2"/>
</dbReference>
<accession>A0A6P8EEZ7</accession>
<feature type="compositionally biased region" description="Polar residues" evidence="7">
    <location>
        <begin position="115"/>
        <end position="129"/>
    </location>
</feature>
<dbReference type="GO" id="GO:0003688">
    <property type="term" value="F:DNA replication origin binding"/>
    <property type="evidence" value="ECO:0007669"/>
    <property type="project" value="UniProtKB-UniRule"/>
</dbReference>
<comment type="subunit">
    <text evidence="6">Component of the origin recognition complex (ORC).</text>
</comment>
<evidence type="ECO:0000313" key="10">
    <source>
        <dbReference type="Proteomes" id="UP000515152"/>
    </source>
</evidence>
<dbReference type="InterPro" id="IPR056773">
    <property type="entry name" value="WHD_ORC2"/>
</dbReference>
<feature type="compositionally biased region" description="Acidic residues" evidence="7">
    <location>
        <begin position="184"/>
        <end position="196"/>
    </location>
</feature>
<dbReference type="PANTHER" id="PTHR14052">
    <property type="entry name" value="ORIGIN RECOGNITION COMPLEX SUBUNIT 2"/>
    <property type="match status" value="1"/>
</dbReference>
<dbReference type="GO" id="GO:0005664">
    <property type="term" value="C:nuclear origin of replication recognition complex"/>
    <property type="evidence" value="ECO:0007669"/>
    <property type="project" value="UniProtKB-UniRule"/>
</dbReference>
<evidence type="ECO:0000256" key="1">
    <source>
        <dbReference type="ARBA" id="ARBA00004123"/>
    </source>
</evidence>
<keyword evidence="4 6" id="KW-0235">DNA replication</keyword>
<dbReference type="OrthoDB" id="20198at2759"/>
<dbReference type="Proteomes" id="UP000515152">
    <property type="component" value="Chromosome 21"/>
</dbReference>
<comment type="similarity">
    <text evidence="2 6">Belongs to the ORC2 family.</text>
</comment>
<dbReference type="InterPro" id="IPR007220">
    <property type="entry name" value="ORC2"/>
</dbReference>
<feature type="region of interest" description="Disordered" evidence="7">
    <location>
        <begin position="113"/>
        <end position="213"/>
    </location>
</feature>
<keyword evidence="5 6" id="KW-0539">Nucleus</keyword>
<evidence type="ECO:0000313" key="11">
    <source>
        <dbReference type="RefSeq" id="XP_031414563.1"/>
    </source>
</evidence>
<gene>
    <name evidence="11" type="primary">orc2</name>
</gene>
<evidence type="ECO:0000256" key="4">
    <source>
        <dbReference type="ARBA" id="ARBA00022705"/>
    </source>
</evidence>
<feature type="domain" description="Origin recognition complex subunit 2 winged-helix" evidence="9">
    <location>
        <begin position="506"/>
        <end position="564"/>
    </location>
</feature>
<evidence type="ECO:0000256" key="6">
    <source>
        <dbReference type="RuleBase" id="RU368084"/>
    </source>
</evidence>
<dbReference type="PANTHER" id="PTHR14052:SF0">
    <property type="entry name" value="ORIGIN RECOGNITION COMPLEX SUBUNIT 2"/>
    <property type="match status" value="1"/>
</dbReference>
<dbReference type="KEGG" id="char:105896646"/>
<feature type="domain" description="Origin recognition complex subunit 2 RecA-like" evidence="8">
    <location>
        <begin position="288"/>
        <end position="449"/>
    </location>
</feature>
<evidence type="ECO:0000259" key="8">
    <source>
        <dbReference type="Pfam" id="PF04084"/>
    </source>
</evidence>
<dbReference type="GeneID" id="105896646"/>
<dbReference type="AlphaFoldDB" id="A0A6P8EEZ7"/>
<evidence type="ECO:0000259" key="9">
    <source>
        <dbReference type="Pfam" id="PF24882"/>
    </source>
</evidence>
<keyword evidence="10" id="KW-1185">Reference proteome</keyword>